<comment type="caution">
    <text evidence="3">The sequence shown here is derived from an EMBL/GenBank/DDBJ whole genome shotgun (WGS) entry which is preliminary data.</text>
</comment>
<gene>
    <name evidence="3" type="ORF">Tci_858574</name>
</gene>
<feature type="non-terminal residue" evidence="3">
    <location>
        <position position="1"/>
    </location>
</feature>
<organism evidence="3">
    <name type="scientific">Tanacetum cinerariifolium</name>
    <name type="common">Dalmatian daisy</name>
    <name type="synonym">Chrysanthemum cinerariifolium</name>
    <dbReference type="NCBI Taxonomy" id="118510"/>
    <lineage>
        <taxon>Eukaryota</taxon>
        <taxon>Viridiplantae</taxon>
        <taxon>Streptophyta</taxon>
        <taxon>Embryophyta</taxon>
        <taxon>Tracheophyta</taxon>
        <taxon>Spermatophyta</taxon>
        <taxon>Magnoliopsida</taxon>
        <taxon>eudicotyledons</taxon>
        <taxon>Gunneridae</taxon>
        <taxon>Pentapetalae</taxon>
        <taxon>asterids</taxon>
        <taxon>campanulids</taxon>
        <taxon>Asterales</taxon>
        <taxon>Asteraceae</taxon>
        <taxon>Asteroideae</taxon>
        <taxon>Anthemideae</taxon>
        <taxon>Anthemidinae</taxon>
        <taxon>Tanacetum</taxon>
    </lineage>
</organism>
<dbReference type="AlphaFoldDB" id="A0A699RV57"/>
<proteinExistence type="predicted"/>
<protein>
    <submittedName>
        <fullName evidence="3">Uncharacterized protein</fullName>
    </submittedName>
</protein>
<evidence type="ECO:0000256" key="2">
    <source>
        <dbReference type="SAM" id="MobiDB-lite"/>
    </source>
</evidence>
<evidence type="ECO:0000313" key="3">
    <source>
        <dbReference type="EMBL" id="GFC86604.1"/>
    </source>
</evidence>
<keyword evidence="1" id="KW-0175">Coiled coil</keyword>
<accession>A0A699RV57</accession>
<name>A0A699RV57_TANCI</name>
<sequence length="136" mass="14827">VAMGALVNKRRRKRGPDEAEANAPPKVPRKDHVASHLSQSTFGGKSLATMRIRTSSTVSAPATQETPVHAKGVSDPDPLSYANPPPAPEQDIAKEKYIKNLEALLEAEADMKDIAKAKNVELMKELESLRIQFSEL</sequence>
<evidence type="ECO:0000256" key="1">
    <source>
        <dbReference type="SAM" id="Coils"/>
    </source>
</evidence>
<reference evidence="3" key="1">
    <citation type="journal article" date="2019" name="Sci. Rep.">
        <title>Draft genome of Tanacetum cinerariifolium, the natural source of mosquito coil.</title>
        <authorList>
            <person name="Yamashiro T."/>
            <person name="Shiraishi A."/>
            <person name="Satake H."/>
            <person name="Nakayama K."/>
        </authorList>
    </citation>
    <scope>NUCLEOTIDE SEQUENCE</scope>
</reference>
<dbReference type="EMBL" id="BKCJ011106089">
    <property type="protein sequence ID" value="GFC86604.1"/>
    <property type="molecule type" value="Genomic_DNA"/>
</dbReference>
<feature type="region of interest" description="Disordered" evidence="2">
    <location>
        <begin position="1"/>
        <end position="91"/>
    </location>
</feature>
<feature type="coiled-coil region" evidence="1">
    <location>
        <begin position="98"/>
        <end position="132"/>
    </location>
</feature>
<feature type="compositionally biased region" description="Polar residues" evidence="2">
    <location>
        <begin position="52"/>
        <end position="66"/>
    </location>
</feature>